<dbReference type="InterPro" id="IPR002347">
    <property type="entry name" value="SDR_fam"/>
</dbReference>
<dbReference type="Pfam" id="PF13561">
    <property type="entry name" value="adh_short_C2"/>
    <property type="match status" value="1"/>
</dbReference>
<reference evidence="1" key="1">
    <citation type="journal article" date="2017" name="Appl. Environ. Microbiol.">
        <title>Molecular characterization of an Endozoicomonas-like organism causing infection in king scallop Pecten maximus L.</title>
        <authorList>
            <person name="Cano I."/>
            <person name="van Aerle R."/>
            <person name="Ross S."/>
            <person name="Verner-Jeffreys D.W."/>
            <person name="Paley R.K."/>
            <person name="Rimmer G."/>
            <person name="Ryder D."/>
            <person name="Hooper P."/>
            <person name="Stone D."/>
            <person name="Feist S.W."/>
        </authorList>
    </citation>
    <scope>NUCLEOTIDE SEQUENCE</scope>
</reference>
<dbReference type="EMBL" id="NSIT01000133">
    <property type="protein sequence ID" value="PJE78745.1"/>
    <property type="molecule type" value="Genomic_DNA"/>
</dbReference>
<dbReference type="InterPro" id="IPR051468">
    <property type="entry name" value="Fungal_SecMetab_SDRs"/>
</dbReference>
<accession>A0A2H9T692</accession>
<protein>
    <submittedName>
        <fullName evidence="1">C-factor</fullName>
    </submittedName>
</protein>
<evidence type="ECO:0000313" key="1">
    <source>
        <dbReference type="EMBL" id="PJE78745.1"/>
    </source>
</evidence>
<comment type="caution">
    <text evidence="1">The sequence shown here is derived from an EMBL/GenBank/DDBJ whole genome shotgun (WGS) entry which is preliminary data.</text>
</comment>
<sequence length="234" mass="26163">MMRKKALIFGTNGGIGQTLVKKMGADYDVFSITRYCPVSDKQNILSDYSEASLKAISDSLNQQGVSFSRIINATGLLHDGDIWPEKRLDDLSRRALIQYFEVNSVIPALLLQYFSPLLDRHDSSVFALLSAKVGSISDNRLGGWYGYRMSKAALNMLVKTASIELKRTQKQQTVVAIHPGTTESVLSEPFSKRIKPEKLYSPEQTANRLIKVMDNVSPDQTGLFLNWDSSVIPW</sequence>
<dbReference type="AlphaFoldDB" id="A0A2H9T692"/>
<dbReference type="Gene3D" id="3.40.50.720">
    <property type="entry name" value="NAD(P)-binding Rossmann-like Domain"/>
    <property type="match status" value="1"/>
</dbReference>
<dbReference type="PANTHER" id="PTHR43544">
    <property type="entry name" value="SHORT-CHAIN DEHYDROGENASE/REDUCTASE"/>
    <property type="match status" value="1"/>
</dbReference>
<gene>
    <name evidence="1" type="primary">csgA_1</name>
    <name evidence="1" type="ORF">CI610_02302</name>
</gene>
<organism evidence="1">
    <name type="scientific">invertebrate metagenome</name>
    <dbReference type="NCBI Taxonomy" id="1711999"/>
    <lineage>
        <taxon>unclassified sequences</taxon>
        <taxon>metagenomes</taxon>
        <taxon>organismal metagenomes</taxon>
    </lineage>
</organism>
<dbReference type="GO" id="GO:0016491">
    <property type="term" value="F:oxidoreductase activity"/>
    <property type="evidence" value="ECO:0007669"/>
    <property type="project" value="TreeGrafter"/>
</dbReference>
<dbReference type="PRINTS" id="PR00081">
    <property type="entry name" value="GDHRDH"/>
</dbReference>
<dbReference type="SUPFAM" id="SSF51735">
    <property type="entry name" value="NAD(P)-binding Rossmann-fold domains"/>
    <property type="match status" value="1"/>
</dbReference>
<proteinExistence type="predicted"/>
<dbReference type="GO" id="GO:0005737">
    <property type="term" value="C:cytoplasm"/>
    <property type="evidence" value="ECO:0007669"/>
    <property type="project" value="TreeGrafter"/>
</dbReference>
<dbReference type="InterPro" id="IPR036291">
    <property type="entry name" value="NAD(P)-bd_dom_sf"/>
</dbReference>
<dbReference type="PANTHER" id="PTHR43544:SF12">
    <property type="entry name" value="NAD(P)-BINDING ROSSMANN-FOLD SUPERFAMILY PROTEIN"/>
    <property type="match status" value="1"/>
</dbReference>
<name>A0A2H9T692_9ZZZZ</name>